<feature type="region of interest" description="Disordered" evidence="1">
    <location>
        <begin position="1168"/>
        <end position="1190"/>
    </location>
</feature>
<accession>A0A976M9H3</accession>
<evidence type="ECO:0000313" key="4">
    <source>
        <dbReference type="Proteomes" id="UP000244803"/>
    </source>
</evidence>
<keyword evidence="3" id="KW-0675">Receptor</keyword>
<dbReference type="Gene3D" id="1.20.58.1880">
    <property type="match status" value="1"/>
</dbReference>
<dbReference type="GO" id="GO:0006357">
    <property type="term" value="P:regulation of transcription by RNA polymerase II"/>
    <property type="evidence" value="ECO:0007669"/>
    <property type="project" value="TreeGrafter"/>
</dbReference>
<dbReference type="EMBL" id="CP056067">
    <property type="protein sequence ID" value="UKJ89752.2"/>
    <property type="molecule type" value="Genomic_DNA"/>
</dbReference>
<dbReference type="GO" id="GO:0032991">
    <property type="term" value="C:protein-containing complex"/>
    <property type="evidence" value="ECO:0007669"/>
    <property type="project" value="UniProtKB-ARBA"/>
</dbReference>
<evidence type="ECO:0000313" key="3">
    <source>
        <dbReference type="EMBL" id="UKJ89752.2"/>
    </source>
</evidence>
<protein>
    <submittedName>
        <fullName evidence="3">Silencing mediator for retinoid and thyroid hormone receptor</fullName>
    </submittedName>
</protein>
<dbReference type="Proteomes" id="UP000244803">
    <property type="component" value="Chromosome 4"/>
</dbReference>
<feature type="region of interest" description="Disordered" evidence="1">
    <location>
        <begin position="1"/>
        <end position="27"/>
    </location>
</feature>
<dbReference type="Gene3D" id="1.10.10.60">
    <property type="entry name" value="Homeodomain-like"/>
    <property type="match status" value="1"/>
</dbReference>
<dbReference type="SUPFAM" id="SSF46689">
    <property type="entry name" value="Homeodomain-like"/>
    <property type="match status" value="2"/>
</dbReference>
<feature type="domain" description="SANT" evidence="2">
    <location>
        <begin position="1296"/>
        <end position="1347"/>
    </location>
</feature>
<name>A0A976M9H3_THEOR</name>
<dbReference type="PANTHER" id="PTHR13992:SF39">
    <property type="entry name" value="SMRTER, ISOFORM G"/>
    <property type="match status" value="1"/>
</dbReference>
<dbReference type="GO" id="GO:0000785">
    <property type="term" value="C:chromatin"/>
    <property type="evidence" value="ECO:0007669"/>
    <property type="project" value="TreeGrafter"/>
</dbReference>
<organism evidence="3 4">
    <name type="scientific">Theileria orientalis</name>
    <dbReference type="NCBI Taxonomy" id="68886"/>
    <lineage>
        <taxon>Eukaryota</taxon>
        <taxon>Sar</taxon>
        <taxon>Alveolata</taxon>
        <taxon>Apicomplexa</taxon>
        <taxon>Aconoidasida</taxon>
        <taxon>Piroplasmida</taxon>
        <taxon>Theileriidae</taxon>
        <taxon>Theileria</taxon>
    </lineage>
</organism>
<dbReference type="PROSITE" id="PS51293">
    <property type="entry name" value="SANT"/>
    <property type="match status" value="2"/>
</dbReference>
<dbReference type="GO" id="GO:0005654">
    <property type="term" value="C:nucleoplasm"/>
    <property type="evidence" value="ECO:0007669"/>
    <property type="project" value="UniProtKB-ARBA"/>
</dbReference>
<dbReference type="SMART" id="SM00717">
    <property type="entry name" value="SANT"/>
    <property type="match status" value="2"/>
</dbReference>
<dbReference type="InterPro" id="IPR009057">
    <property type="entry name" value="Homeodomain-like_sf"/>
</dbReference>
<dbReference type="InterPro" id="IPR051571">
    <property type="entry name" value="N-CoR_corepressor"/>
</dbReference>
<dbReference type="OrthoDB" id="10258692at2759"/>
<evidence type="ECO:0000256" key="1">
    <source>
        <dbReference type="SAM" id="MobiDB-lite"/>
    </source>
</evidence>
<feature type="compositionally biased region" description="Basic and acidic residues" evidence="1">
    <location>
        <begin position="292"/>
        <end position="303"/>
    </location>
</feature>
<dbReference type="PANTHER" id="PTHR13992">
    <property type="entry name" value="NUCLEAR RECEPTOR CO-REPRESSOR RELATED NCOR"/>
    <property type="match status" value="1"/>
</dbReference>
<evidence type="ECO:0000259" key="2">
    <source>
        <dbReference type="PROSITE" id="PS51293"/>
    </source>
</evidence>
<dbReference type="InterPro" id="IPR001005">
    <property type="entry name" value="SANT/Myb"/>
</dbReference>
<reference evidence="3" key="1">
    <citation type="submission" date="2022-07" db="EMBL/GenBank/DDBJ databases">
        <title>Evaluation of T. orientalis genome assembly methods using nanopore sequencing and analysis of variation between genomes.</title>
        <authorList>
            <person name="Yam J."/>
            <person name="Micallef M.L."/>
            <person name="Liu M."/>
            <person name="Djordjevic S.P."/>
            <person name="Bogema D.R."/>
            <person name="Jenkins C."/>
        </authorList>
    </citation>
    <scope>NUCLEOTIDE SEQUENCE</scope>
    <source>
        <strain evidence="3">Fish Creek</strain>
    </source>
</reference>
<proteinExistence type="predicted"/>
<gene>
    <name evidence="3" type="ORF">MACJ_003006</name>
</gene>
<feature type="domain" description="SANT" evidence="2">
    <location>
        <begin position="1624"/>
        <end position="1677"/>
    </location>
</feature>
<feature type="region of interest" description="Disordered" evidence="1">
    <location>
        <begin position="226"/>
        <end position="247"/>
    </location>
</feature>
<sequence length="1682" mass="193705">MTVHSYSNSPNLSSSHSHEYSYNVDNDNQNNSNIDYIESFQNEEGLDYHRLFYNNDLNIYHSTSLNRELEGINLLASRSSSSYIENAIKIDNNKRSAYDENAIESNSILLTPQSRRTQLSFTNDPASSNKISSNELSPSIKYCSTPVTKKSESSQFELNSNSSIRFNPTSLISLPFGYNNNTFTKIRTDDVTYPSLYRKAVRVSDVKGDRRFKRFPLSMFASEVDVNDDHGSESNDSTSKSNLIPDLNNDASNKSLYNLMIHNDYSANPYKRRYHSLINERRRLLSSGNGETADHISLPDRMPKRPRKTTPKPRPIISDEPLEEPDLSDDLLFKKQNLLIAYSLPSLSSEDHNYIQSIDKSNKPIEDCMLKEMMEILTHCITFRQNVYNALNDPEESDDTRLYNENLFTEEKLLQINTLIKSALCNLNNDLIALNYVKGMLKSDYDNVNSDESYHPYIDDTYNVKRLKRLFRHDQYTLINSYIDANYYEDVEQPKENYILLTSPSMAFYNGLKCVKGLCSTSDYLFKNNVFTECDSCSGCYLWSRDKKEFTQKGFGTVGAWTFDQALIYDVMNQNKKKIMDSTISFINDLCKVAIAEVRIPKPEFSEFTEYNCINGYCCTKCCTCKRATDQAKLYTSTVEHEPMEDKNVNFTFDTKIATVDLLKNVMGSCSCYCKCQNDGGHVLDRAVSSSSNVKEYFNEAISWYDVDVTNIANDTSSTRNGSEHIVQERVILRVKLDSIPLSWKLKMPFTCKLDMNLNNDSNQIKPFDSLDTTTECSSDVCGNLGSNGLTVGNDTTIGSDAVNSVGVEFSSHQNIKFYPINDCSVYQLNNNIGYESISNSRSTPKNRSSNKKIDLEFSPFSSYDSNSSRKCGAAGSSFVNGLNSYLGPKNDIHVNGVCDPLSSNLLSGVRDKLPHANPFFRSKGVRNFKFLEDFTFWDALDLLKNEIVLLHNKIKKEKQLSRSTNFFDAMEIDTSTIKTKSLLLNNESFSTDSKDSYVEIALYLPYVPSHILPWQFVSVDPSEILINRITVDEEQDEDETSIITNEENILKDYNIVSRSFKRVAHFMRMWIYSRNEIFENEKELYEIYKRKWHMYINSFDRSKVDVFSWGVLPVRAIDLPDTFIPLPAGYRHNDISYPYTNNETISPFHIQGYGIADIDYRKRRFSQLSHTEDGEKNEVTQPGTSRHRDPLLTRRKTMDDSTTNKVVEPETQATSNAYLMPVFSNMTGPSVRWTHCLIDSPKEPLEWIPDFKSMPIYKVMKCPEMNFYTLDTLVVYDRKNLVSEEELLEDELNYRVSQVWSLSEVKTFIEKYLMYPKNFSKIAQFLENKKCGDCVEFYYRFKYRLKLKQRVQELRTKIRTKFDMTKNLKREASIMSSLNNIMEDCNTDIVKEFNRRNKISFNSFSDYLMRCGSLDSSQEYHMEYTHHKEPQTLDEDYQHTLDNIAEGYFLPSKYLSMTTRKTVEYTASAVPEDQTVESKKGCFIFDYSNQGEGETKIDVDSELAKSFVVSLNFESFVNSRCKGLKKPILSNIDKILCNYEKPSDFQNASAGEIQVAAGDAKEENPVDLVNAREYQKGYMELPPNNESESHQGMVTRKKVISHVKYGYESPRFGKQVAKPKGKKKPSKWTIEEKMAYRAAFREHGKDWGKLYNAMAPYGKSLDQIKNFYHKNNFKFNTDELH</sequence>
<feature type="region of interest" description="Disordered" evidence="1">
    <location>
        <begin position="285"/>
        <end position="323"/>
    </location>
</feature>
<dbReference type="InterPro" id="IPR017884">
    <property type="entry name" value="SANT_dom"/>
</dbReference>